<evidence type="ECO:0000256" key="4">
    <source>
        <dbReference type="ARBA" id="ARBA00022833"/>
    </source>
</evidence>
<dbReference type="InterPro" id="IPR051013">
    <property type="entry name" value="MBL_superfamily_lactonases"/>
</dbReference>
<gene>
    <name evidence="7" type="ORF">GCM10017566_01530</name>
</gene>
<organism evidence="7 8">
    <name type="scientific">Amycolatopsis bartoniae</name>
    <dbReference type="NCBI Taxonomy" id="941986"/>
    <lineage>
        <taxon>Bacteria</taxon>
        <taxon>Bacillati</taxon>
        <taxon>Actinomycetota</taxon>
        <taxon>Actinomycetes</taxon>
        <taxon>Pseudonocardiales</taxon>
        <taxon>Pseudonocardiaceae</taxon>
        <taxon>Amycolatopsis</taxon>
    </lineage>
</organism>
<dbReference type="CDD" id="cd16277">
    <property type="entry name" value="metallo-hydrolase-like_MBL-fold"/>
    <property type="match status" value="1"/>
</dbReference>
<feature type="domain" description="Metallo-beta-lactamase" evidence="6">
    <location>
        <begin position="168"/>
        <end position="382"/>
    </location>
</feature>
<dbReference type="PANTHER" id="PTHR42978">
    <property type="entry name" value="QUORUM-QUENCHING LACTONASE YTNP-RELATED-RELATED"/>
    <property type="match status" value="1"/>
</dbReference>
<protein>
    <recommendedName>
        <fullName evidence="6">Metallo-beta-lactamase domain-containing protein</fullName>
    </recommendedName>
</protein>
<reference evidence="7" key="1">
    <citation type="journal article" date="2014" name="Int. J. Syst. Evol. Microbiol.">
        <title>Complete genome sequence of Corynebacterium casei LMG S-19264T (=DSM 44701T), isolated from a smear-ripened cheese.</title>
        <authorList>
            <consortium name="US DOE Joint Genome Institute (JGI-PGF)"/>
            <person name="Walter F."/>
            <person name="Albersmeier A."/>
            <person name="Kalinowski J."/>
            <person name="Ruckert C."/>
        </authorList>
    </citation>
    <scope>NUCLEOTIDE SEQUENCE</scope>
    <source>
        <strain evidence="7">CGMCC 4.7679</strain>
    </source>
</reference>
<name>A0A8H9INW4_9PSEU</name>
<accession>A0A8H9INW4</accession>
<feature type="compositionally biased region" description="Basic and acidic residues" evidence="5">
    <location>
        <begin position="1"/>
        <end position="20"/>
    </location>
</feature>
<comment type="similarity">
    <text evidence="1">Belongs to the metallo-beta-lactamase superfamily.</text>
</comment>
<dbReference type="Gene3D" id="3.60.15.10">
    <property type="entry name" value="Ribonuclease Z/Hydroxyacylglutathione hydrolase-like"/>
    <property type="match status" value="1"/>
</dbReference>
<keyword evidence="3" id="KW-0378">Hydrolase</keyword>
<reference evidence="7" key="2">
    <citation type="submission" date="2020-09" db="EMBL/GenBank/DDBJ databases">
        <authorList>
            <person name="Sun Q."/>
            <person name="Zhou Y."/>
        </authorList>
    </citation>
    <scope>NUCLEOTIDE SEQUENCE</scope>
    <source>
        <strain evidence="7">CGMCC 4.7679</strain>
    </source>
</reference>
<proteinExistence type="inferred from homology"/>
<sequence>MVVDNKTRPEAELSRPHDQYTRTISPRKRDPQRGRQAESEAGLDHYQVRSWRAWYAHITLSMLAHAGAVSDASQCGGYDKQDLARRSLLAHAGKRRKTERIEGRLVKSAPEEIILGDVSVTRIKEFYGSVEMTPAEFFPGSTPQSWEQHRDWLAPDFWNPGTNEVRVALQTWLLRSGGRTILVDTGAGNHKERPYAPFWSHRDTDFLDNLAAAGARPQDVDLVVNTHLHTDHVGWNTRLDGRSWVPTFPNATYLIPQRDFDFWNPANNNPSVFGRGNQNVFEDSVTPVRDAGLVQLWDGVHRIDGNLKLELAPGHTPGSSVLHLESGSDRALFVGDLVHTPHQIVEPDNNSCFCEDPAEARATRQRLFGLAATTGALVFPAHLPGPGGVQVERRGTRFAISDWAGFSRIS</sequence>
<feature type="region of interest" description="Disordered" evidence="5">
    <location>
        <begin position="1"/>
        <end position="41"/>
    </location>
</feature>
<evidence type="ECO:0000313" key="8">
    <source>
        <dbReference type="Proteomes" id="UP000658656"/>
    </source>
</evidence>
<dbReference type="SMART" id="SM00849">
    <property type="entry name" value="Lactamase_B"/>
    <property type="match status" value="1"/>
</dbReference>
<keyword evidence="8" id="KW-1185">Reference proteome</keyword>
<keyword evidence="4" id="KW-0862">Zinc</keyword>
<dbReference type="Proteomes" id="UP000658656">
    <property type="component" value="Unassembled WGS sequence"/>
</dbReference>
<dbReference type="EMBL" id="BNAV01000001">
    <property type="protein sequence ID" value="GHF32640.1"/>
    <property type="molecule type" value="Genomic_DNA"/>
</dbReference>
<dbReference type="Pfam" id="PF00753">
    <property type="entry name" value="Lactamase_B"/>
    <property type="match status" value="1"/>
</dbReference>
<evidence type="ECO:0000256" key="3">
    <source>
        <dbReference type="ARBA" id="ARBA00022801"/>
    </source>
</evidence>
<evidence type="ECO:0000256" key="1">
    <source>
        <dbReference type="ARBA" id="ARBA00007749"/>
    </source>
</evidence>
<evidence type="ECO:0000256" key="2">
    <source>
        <dbReference type="ARBA" id="ARBA00022723"/>
    </source>
</evidence>
<evidence type="ECO:0000259" key="6">
    <source>
        <dbReference type="SMART" id="SM00849"/>
    </source>
</evidence>
<keyword evidence="2" id="KW-0479">Metal-binding</keyword>
<dbReference type="SUPFAM" id="SSF56281">
    <property type="entry name" value="Metallo-hydrolase/oxidoreductase"/>
    <property type="match status" value="1"/>
</dbReference>
<evidence type="ECO:0000256" key="5">
    <source>
        <dbReference type="SAM" id="MobiDB-lite"/>
    </source>
</evidence>
<feature type="compositionally biased region" description="Basic and acidic residues" evidence="5">
    <location>
        <begin position="27"/>
        <end position="41"/>
    </location>
</feature>
<evidence type="ECO:0000313" key="7">
    <source>
        <dbReference type="EMBL" id="GHF32640.1"/>
    </source>
</evidence>
<dbReference type="GO" id="GO:0046872">
    <property type="term" value="F:metal ion binding"/>
    <property type="evidence" value="ECO:0007669"/>
    <property type="project" value="UniProtKB-KW"/>
</dbReference>
<dbReference type="AlphaFoldDB" id="A0A8H9INW4"/>
<dbReference type="PANTHER" id="PTHR42978:SF6">
    <property type="entry name" value="QUORUM-QUENCHING LACTONASE YTNP-RELATED"/>
    <property type="match status" value="1"/>
</dbReference>
<dbReference type="InterPro" id="IPR001279">
    <property type="entry name" value="Metallo-B-lactamas"/>
</dbReference>
<comment type="caution">
    <text evidence="7">The sequence shown here is derived from an EMBL/GenBank/DDBJ whole genome shotgun (WGS) entry which is preliminary data.</text>
</comment>
<dbReference type="InterPro" id="IPR036866">
    <property type="entry name" value="RibonucZ/Hydroxyglut_hydro"/>
</dbReference>
<dbReference type="GO" id="GO:0016787">
    <property type="term" value="F:hydrolase activity"/>
    <property type="evidence" value="ECO:0007669"/>
    <property type="project" value="UniProtKB-KW"/>
</dbReference>